<proteinExistence type="predicted"/>
<evidence type="ECO:0000313" key="3">
    <source>
        <dbReference type="Proteomes" id="UP001430374"/>
    </source>
</evidence>
<keyword evidence="1" id="KW-0732">Signal</keyword>
<reference evidence="2" key="1">
    <citation type="submission" date="2021-08" db="EMBL/GenBank/DDBJ databases">
        <title>Complete genome sequence of Chryseobacterium sp strain PS-8.</title>
        <authorList>
            <person name="Das S.K."/>
        </authorList>
    </citation>
    <scope>NUCLEOTIDE SEQUENCE</scope>
    <source>
        <strain evidence="2">PS-8</strain>
    </source>
</reference>
<organism evidence="2 3">
    <name type="scientific">Chryseobacterium indicum</name>
    <dbReference type="NCBI Taxonomy" id="2766954"/>
    <lineage>
        <taxon>Bacteria</taxon>
        <taxon>Pseudomonadati</taxon>
        <taxon>Bacteroidota</taxon>
        <taxon>Flavobacteriia</taxon>
        <taxon>Flavobacteriales</taxon>
        <taxon>Weeksellaceae</taxon>
        <taxon>Chryseobacterium group</taxon>
        <taxon>Chryseobacterium</taxon>
    </lineage>
</organism>
<accession>A0ABS9CA28</accession>
<keyword evidence="3" id="KW-1185">Reference proteome</keyword>
<gene>
    <name evidence="2" type="ORF">H9Q08_12950</name>
</gene>
<dbReference type="Proteomes" id="UP001430374">
    <property type="component" value="Unassembled WGS sequence"/>
</dbReference>
<name>A0ABS9CA28_9FLAO</name>
<dbReference type="EMBL" id="JACSGT010000001">
    <property type="protein sequence ID" value="MCF2220201.1"/>
    <property type="molecule type" value="Genomic_DNA"/>
</dbReference>
<feature type="signal peptide" evidence="1">
    <location>
        <begin position="1"/>
        <end position="18"/>
    </location>
</feature>
<sequence>MKKIFLLHIIFLFSVLQAQELKNFVTPKGYKKLVETKGDLDKDGKEEIIIVFNSTKKVKSFYDRESPQRELFILKKINGKLKIWKKYSTIIFPQEIGFSPESDPLPEISIKKGALNITQSFSTNSRHRMTYKHTYRFQDDDFYLIGSLQNFDDNCEFNMYDEINFSTGKAIVDQKYYPCFPEDKKAPAEDFHKEFYYKPKKLVKMNNFKPGDNLIKVPKSDKQLQY</sequence>
<evidence type="ECO:0000256" key="1">
    <source>
        <dbReference type="SAM" id="SignalP"/>
    </source>
</evidence>
<evidence type="ECO:0000313" key="2">
    <source>
        <dbReference type="EMBL" id="MCF2220201.1"/>
    </source>
</evidence>
<protein>
    <recommendedName>
        <fullName evidence="4">VCBS repeat-containing protein</fullName>
    </recommendedName>
</protein>
<feature type="chain" id="PRO_5046978123" description="VCBS repeat-containing protein" evidence="1">
    <location>
        <begin position="19"/>
        <end position="226"/>
    </location>
</feature>
<evidence type="ECO:0008006" key="4">
    <source>
        <dbReference type="Google" id="ProtNLM"/>
    </source>
</evidence>
<comment type="caution">
    <text evidence="2">The sequence shown here is derived from an EMBL/GenBank/DDBJ whole genome shotgun (WGS) entry which is preliminary data.</text>
</comment>